<dbReference type="EMBL" id="CAXLJM020000086">
    <property type="protein sequence ID" value="CAL8131045.1"/>
    <property type="molecule type" value="Genomic_DNA"/>
</dbReference>
<gene>
    <name evidence="1" type="ORF">ODALV1_LOCUS24004</name>
</gene>
<sequence length="259" mass="29207">MYGLGVEITNSSLLGGSTSYEQMDDLFDRYQGNSSDIMIAQHSDLHCLDYLHLNYCYKLAFSFEASTPFEIKFGPPKCVWLTDEDEGNGRSWLKGLVTSPKCVIFVVFVHVIPSKSKLGRRKLNHCFHFKTEYGLWTVLSVQVGSNTLVEKCDVREYFYYVYAPTFEEDTPPSKPNGDAMFGTSSGDGGITLSLSSKILDEDLKRKEFTTGPIIFLYQYTSGTDTPTASEFYEPPTMSYGITESFTPIVMPTTGDYYYL</sequence>
<protein>
    <submittedName>
        <fullName evidence="1">Uncharacterized protein</fullName>
    </submittedName>
</protein>
<organism evidence="1 2">
    <name type="scientific">Orchesella dallaii</name>
    <dbReference type="NCBI Taxonomy" id="48710"/>
    <lineage>
        <taxon>Eukaryota</taxon>
        <taxon>Metazoa</taxon>
        <taxon>Ecdysozoa</taxon>
        <taxon>Arthropoda</taxon>
        <taxon>Hexapoda</taxon>
        <taxon>Collembola</taxon>
        <taxon>Entomobryomorpha</taxon>
        <taxon>Entomobryoidea</taxon>
        <taxon>Orchesellidae</taxon>
        <taxon>Orchesellinae</taxon>
        <taxon>Orchesella</taxon>
    </lineage>
</organism>
<evidence type="ECO:0000313" key="2">
    <source>
        <dbReference type="Proteomes" id="UP001642540"/>
    </source>
</evidence>
<accession>A0ABP1RMP2</accession>
<keyword evidence="2" id="KW-1185">Reference proteome</keyword>
<proteinExistence type="predicted"/>
<dbReference type="Proteomes" id="UP001642540">
    <property type="component" value="Unassembled WGS sequence"/>
</dbReference>
<reference evidence="1 2" key="1">
    <citation type="submission" date="2024-08" db="EMBL/GenBank/DDBJ databases">
        <authorList>
            <person name="Cucini C."/>
            <person name="Frati F."/>
        </authorList>
    </citation>
    <scope>NUCLEOTIDE SEQUENCE [LARGE SCALE GENOMIC DNA]</scope>
</reference>
<name>A0ABP1RMP2_9HEXA</name>
<evidence type="ECO:0000313" key="1">
    <source>
        <dbReference type="EMBL" id="CAL8131045.1"/>
    </source>
</evidence>
<comment type="caution">
    <text evidence="1">The sequence shown here is derived from an EMBL/GenBank/DDBJ whole genome shotgun (WGS) entry which is preliminary data.</text>
</comment>